<dbReference type="InterPro" id="IPR011020">
    <property type="entry name" value="HTTM-like"/>
</dbReference>
<organism evidence="8 9">
    <name type="scientific">Polycladomyces subterraneus</name>
    <dbReference type="NCBI Taxonomy" id="1016997"/>
    <lineage>
        <taxon>Bacteria</taxon>
        <taxon>Bacillati</taxon>
        <taxon>Bacillota</taxon>
        <taxon>Bacilli</taxon>
        <taxon>Bacillales</taxon>
        <taxon>Thermoactinomycetaceae</taxon>
        <taxon>Polycladomyces</taxon>
    </lineage>
</organism>
<dbReference type="Proteomes" id="UP001174196">
    <property type="component" value="Unassembled WGS sequence"/>
</dbReference>
<comment type="caution">
    <text evidence="8">The sequence shown here is derived from an EMBL/GenBank/DDBJ whole genome shotgun (WGS) entry which is preliminary data.</text>
</comment>
<comment type="subcellular location">
    <subcellularLocation>
        <location evidence="1">Endomembrane system</location>
        <topology evidence="1">Multi-pass membrane protein</topology>
    </subcellularLocation>
</comment>
<dbReference type="Pfam" id="PF05090">
    <property type="entry name" value="HTTM"/>
    <property type="match status" value="1"/>
</dbReference>
<dbReference type="RefSeq" id="WP_301240095.1">
    <property type="nucleotide sequence ID" value="NZ_JANRHH010000049.1"/>
</dbReference>
<evidence type="ECO:0000259" key="7">
    <source>
        <dbReference type="SMART" id="SM00752"/>
    </source>
</evidence>
<dbReference type="Pfam" id="PF04134">
    <property type="entry name" value="DCC1-like"/>
    <property type="match status" value="1"/>
</dbReference>
<name>A0ABT8ISU4_9BACL</name>
<feature type="transmembrane region" description="Helical" evidence="6">
    <location>
        <begin position="101"/>
        <end position="119"/>
    </location>
</feature>
<feature type="domain" description="HTTM-like" evidence="7">
    <location>
        <begin position="10"/>
        <end position="291"/>
    </location>
</feature>
<evidence type="ECO:0000256" key="5">
    <source>
        <dbReference type="SAM" id="MobiDB-lite"/>
    </source>
</evidence>
<accession>A0ABT8ISU4</accession>
<dbReference type="PANTHER" id="PTHR39535:SF2">
    <property type="entry name" value="HTTM DOMAIN-CONTAINING PROTEIN"/>
    <property type="match status" value="1"/>
</dbReference>
<dbReference type="InterPro" id="IPR007263">
    <property type="entry name" value="DCC1-like"/>
</dbReference>
<proteinExistence type="predicted"/>
<evidence type="ECO:0000256" key="2">
    <source>
        <dbReference type="ARBA" id="ARBA00022692"/>
    </source>
</evidence>
<feature type="transmembrane region" description="Helical" evidence="6">
    <location>
        <begin position="165"/>
        <end position="186"/>
    </location>
</feature>
<feature type="transmembrane region" description="Helical" evidence="6">
    <location>
        <begin position="125"/>
        <end position="144"/>
    </location>
</feature>
<reference evidence="8" key="1">
    <citation type="submission" date="2022-08" db="EMBL/GenBank/DDBJ databases">
        <title>Polycladomyces zharkentsis sp. nov., a novel thermophilic CMC and starch-degrading bacterium isolated from a geothermal spring in Kazakhstan.</title>
        <authorList>
            <person name="Mashzhan A."/>
            <person name="Kistaubaeva A."/>
            <person name="Javier-Lopez R."/>
            <person name="Birkeland N.-K."/>
        </authorList>
    </citation>
    <scope>NUCLEOTIDE SEQUENCE</scope>
    <source>
        <strain evidence="8">KSR 13</strain>
    </source>
</reference>
<evidence type="ECO:0000313" key="8">
    <source>
        <dbReference type="EMBL" id="MDN4595109.1"/>
    </source>
</evidence>
<evidence type="ECO:0000256" key="3">
    <source>
        <dbReference type="ARBA" id="ARBA00022989"/>
    </source>
</evidence>
<keyword evidence="3 6" id="KW-1133">Transmembrane helix</keyword>
<dbReference type="InterPro" id="IPR053934">
    <property type="entry name" value="HTTM_dom"/>
</dbReference>
<feature type="transmembrane region" description="Helical" evidence="6">
    <location>
        <begin position="226"/>
        <end position="246"/>
    </location>
</feature>
<evidence type="ECO:0000256" key="4">
    <source>
        <dbReference type="ARBA" id="ARBA00023136"/>
    </source>
</evidence>
<feature type="region of interest" description="Disordered" evidence="5">
    <location>
        <begin position="445"/>
        <end position="467"/>
    </location>
</feature>
<feature type="transmembrane region" description="Helical" evidence="6">
    <location>
        <begin position="12"/>
        <end position="34"/>
    </location>
</feature>
<keyword evidence="2 6" id="KW-0812">Transmembrane</keyword>
<dbReference type="InterPro" id="IPR052964">
    <property type="entry name" value="Sporulation_signal_mat"/>
</dbReference>
<feature type="transmembrane region" description="Helical" evidence="6">
    <location>
        <begin position="253"/>
        <end position="280"/>
    </location>
</feature>
<dbReference type="EMBL" id="JANRHH010000049">
    <property type="protein sequence ID" value="MDN4595109.1"/>
    <property type="molecule type" value="Genomic_DNA"/>
</dbReference>
<protein>
    <submittedName>
        <fullName evidence="8">DCC1-like thiol-disulfide oxidoreductase family protein</fullName>
    </submittedName>
</protein>
<feature type="transmembrane region" description="Helical" evidence="6">
    <location>
        <begin position="75"/>
        <end position="94"/>
    </location>
</feature>
<evidence type="ECO:0000313" key="9">
    <source>
        <dbReference type="Proteomes" id="UP001174196"/>
    </source>
</evidence>
<evidence type="ECO:0000256" key="6">
    <source>
        <dbReference type="SAM" id="Phobius"/>
    </source>
</evidence>
<evidence type="ECO:0000256" key="1">
    <source>
        <dbReference type="ARBA" id="ARBA00004127"/>
    </source>
</evidence>
<keyword evidence="9" id="KW-1185">Reference proteome</keyword>
<dbReference type="PANTHER" id="PTHR39535">
    <property type="entry name" value="SPORULATION-DELAYING PROTEIN SDPB"/>
    <property type="match status" value="1"/>
</dbReference>
<sequence length="467" mass="54472">MTTRIFRFLTKEHVLIGASLVRIAVAVAILYYLLSNYTDRHLLWGIHGIWPYEDFLRYLRERHTFSLYQLSADRIYFEWVYHVTILVALAYLIGYRSRVTGVLLAVLYWSLFIRNPYITNGGDNVLRLDLFYLMFANTGAYFSWDARRRRRQLDQTAASLPRQMLAVLHNAAVLAVMIQLAMVYFTSGMYKVMGSMWQHGTAIYYATRVNEFYWPGYSEWIWKYDIVVVLLSYATVLFQVSFPFLLLNRYTKYAAVCFAVSMHIGIAMFMGLIEFSWVMIGSEMILLTDRDYRRIGTAFRWVGDQLRLGWENWTRWIGEQNWVQRHRVIVFYDGWCPFCRQSVDTARKLDWFSLLSFVSFREPGVIERYGLAAEKVEKRLHSTADGRHFRDGIDGIIQMSSRLPLLWPLVPLMWIARRIGMGQKVYDFIASRRTVIPAGGCDDTCPVNPAEKETASASEETENPGKA</sequence>
<keyword evidence="4 6" id="KW-0472">Membrane</keyword>
<dbReference type="SMART" id="SM00752">
    <property type="entry name" value="HTTM"/>
    <property type="match status" value="1"/>
</dbReference>
<gene>
    <name evidence="8" type="ORF">NWF35_14660</name>
</gene>